<dbReference type="FunCoup" id="A0A0C2XA73">
    <property type="interactions" value="44"/>
</dbReference>
<dbReference type="FunFam" id="3.20.20.100:FF:000015">
    <property type="entry name" value="Oxidoreductase, aldo/keto reductase family"/>
    <property type="match status" value="1"/>
</dbReference>
<sequence>MKKLRDGNEIPVLGFGTYELNGKDAYNGVTWALEAGYRLIDSAEWYENEREVGQAILDFCKSTGTNRSEIFFTTKLKLNHGCSHAREAIQRSLEECGLGYIDLYLIHGPIGGPQARKESWQSICDAQKEGIVKSAGISTYGVGHLQEMLDYQLPLPVVHQIDLHPFMARSEIVEFSVKLGITLQAWGPLVRALRMNHPAITRLATKYGKEPAQLLIRYSLQKGYIPIPKSARKDRIISNADVFDFFLTEEEVQELDGLDEALVTDWNPTNCP</sequence>
<gene>
    <name evidence="7" type="ORF">M378DRAFT_192267</name>
</gene>
<feature type="domain" description="NADP-dependent oxidoreductase" evidence="6">
    <location>
        <begin position="13"/>
        <end position="259"/>
    </location>
</feature>
<feature type="site" description="Lowers pKa of active site Tyr" evidence="5">
    <location>
        <position position="75"/>
    </location>
</feature>
<evidence type="ECO:0000256" key="3">
    <source>
        <dbReference type="PIRSR" id="PIRSR000097-1"/>
    </source>
</evidence>
<dbReference type="AlphaFoldDB" id="A0A0C2XA73"/>
<dbReference type="PRINTS" id="PR00069">
    <property type="entry name" value="ALDKETRDTASE"/>
</dbReference>
<dbReference type="Proteomes" id="UP000054549">
    <property type="component" value="Unassembled WGS sequence"/>
</dbReference>
<dbReference type="CDD" id="cd19071">
    <property type="entry name" value="AKR_AKR1-5-like"/>
    <property type="match status" value="1"/>
</dbReference>
<evidence type="ECO:0000256" key="2">
    <source>
        <dbReference type="ARBA" id="ARBA00023002"/>
    </source>
</evidence>
<dbReference type="PANTHER" id="PTHR43827:SF13">
    <property type="entry name" value="ALDO_KETO REDUCTASE FAMILY PROTEIN"/>
    <property type="match status" value="1"/>
</dbReference>
<dbReference type="HOGENOM" id="CLU_023205_0_1_1"/>
<dbReference type="PANTHER" id="PTHR43827">
    <property type="entry name" value="2,5-DIKETO-D-GLUCONIC ACID REDUCTASE"/>
    <property type="match status" value="1"/>
</dbReference>
<keyword evidence="8" id="KW-1185">Reference proteome</keyword>
<organism evidence="7 8">
    <name type="scientific">Amanita muscaria (strain Koide BX008)</name>
    <dbReference type="NCBI Taxonomy" id="946122"/>
    <lineage>
        <taxon>Eukaryota</taxon>
        <taxon>Fungi</taxon>
        <taxon>Dikarya</taxon>
        <taxon>Basidiomycota</taxon>
        <taxon>Agaricomycotina</taxon>
        <taxon>Agaricomycetes</taxon>
        <taxon>Agaricomycetidae</taxon>
        <taxon>Agaricales</taxon>
        <taxon>Pluteineae</taxon>
        <taxon>Amanitaceae</taxon>
        <taxon>Amanita</taxon>
    </lineage>
</organism>
<dbReference type="Pfam" id="PF00248">
    <property type="entry name" value="Aldo_ket_red"/>
    <property type="match status" value="1"/>
</dbReference>
<proteinExistence type="inferred from homology"/>
<feature type="active site" description="Proton donor" evidence="3">
    <location>
        <position position="46"/>
    </location>
</feature>
<name>A0A0C2XA73_AMAMK</name>
<comment type="similarity">
    <text evidence="1">Belongs to the aldo/keto reductase family.</text>
</comment>
<dbReference type="InterPro" id="IPR036812">
    <property type="entry name" value="NAD(P)_OxRdtase_dom_sf"/>
</dbReference>
<dbReference type="STRING" id="946122.A0A0C2XA73"/>
<evidence type="ECO:0000256" key="1">
    <source>
        <dbReference type="ARBA" id="ARBA00007905"/>
    </source>
</evidence>
<dbReference type="InterPro" id="IPR020471">
    <property type="entry name" value="AKR"/>
</dbReference>
<evidence type="ECO:0000313" key="8">
    <source>
        <dbReference type="Proteomes" id="UP000054549"/>
    </source>
</evidence>
<protein>
    <recommendedName>
        <fullName evidence="6">NADP-dependent oxidoreductase domain-containing protein</fullName>
    </recommendedName>
</protein>
<reference evidence="7 8" key="1">
    <citation type="submission" date="2014-04" db="EMBL/GenBank/DDBJ databases">
        <title>Evolutionary Origins and Diversification of the Mycorrhizal Mutualists.</title>
        <authorList>
            <consortium name="DOE Joint Genome Institute"/>
            <consortium name="Mycorrhizal Genomics Consortium"/>
            <person name="Kohler A."/>
            <person name="Kuo A."/>
            <person name="Nagy L.G."/>
            <person name="Floudas D."/>
            <person name="Copeland A."/>
            <person name="Barry K.W."/>
            <person name="Cichocki N."/>
            <person name="Veneault-Fourrey C."/>
            <person name="LaButti K."/>
            <person name="Lindquist E.A."/>
            <person name="Lipzen A."/>
            <person name="Lundell T."/>
            <person name="Morin E."/>
            <person name="Murat C."/>
            <person name="Riley R."/>
            <person name="Ohm R."/>
            <person name="Sun H."/>
            <person name="Tunlid A."/>
            <person name="Henrissat B."/>
            <person name="Grigoriev I.V."/>
            <person name="Hibbett D.S."/>
            <person name="Martin F."/>
        </authorList>
    </citation>
    <scope>NUCLEOTIDE SEQUENCE [LARGE SCALE GENOMIC DNA]</scope>
    <source>
        <strain evidence="7 8">Koide BX008</strain>
    </source>
</reference>
<dbReference type="GO" id="GO:0016491">
    <property type="term" value="F:oxidoreductase activity"/>
    <property type="evidence" value="ECO:0007669"/>
    <property type="project" value="UniProtKB-KW"/>
</dbReference>
<dbReference type="InterPro" id="IPR018170">
    <property type="entry name" value="Aldo/ket_reductase_CS"/>
</dbReference>
<evidence type="ECO:0000256" key="4">
    <source>
        <dbReference type="PIRSR" id="PIRSR000097-2"/>
    </source>
</evidence>
<dbReference type="PIRSF" id="PIRSF000097">
    <property type="entry name" value="AKR"/>
    <property type="match status" value="1"/>
</dbReference>
<dbReference type="OrthoDB" id="416253at2759"/>
<keyword evidence="2" id="KW-0560">Oxidoreductase</keyword>
<feature type="binding site" evidence="4">
    <location>
        <position position="107"/>
    </location>
    <ligand>
        <name>substrate</name>
    </ligand>
</feature>
<dbReference type="InParanoid" id="A0A0C2XA73"/>
<evidence type="ECO:0000313" key="7">
    <source>
        <dbReference type="EMBL" id="KIL65693.1"/>
    </source>
</evidence>
<accession>A0A0C2XA73</accession>
<evidence type="ECO:0000256" key="5">
    <source>
        <dbReference type="PIRSR" id="PIRSR000097-3"/>
    </source>
</evidence>
<evidence type="ECO:0000259" key="6">
    <source>
        <dbReference type="Pfam" id="PF00248"/>
    </source>
</evidence>
<dbReference type="Gene3D" id="3.20.20.100">
    <property type="entry name" value="NADP-dependent oxidoreductase domain"/>
    <property type="match status" value="1"/>
</dbReference>
<dbReference type="EMBL" id="KN818240">
    <property type="protein sequence ID" value="KIL65693.1"/>
    <property type="molecule type" value="Genomic_DNA"/>
</dbReference>
<dbReference type="SUPFAM" id="SSF51430">
    <property type="entry name" value="NAD(P)-linked oxidoreductase"/>
    <property type="match status" value="1"/>
</dbReference>
<dbReference type="PROSITE" id="PS00798">
    <property type="entry name" value="ALDOKETO_REDUCTASE_1"/>
    <property type="match status" value="1"/>
</dbReference>
<dbReference type="InterPro" id="IPR023210">
    <property type="entry name" value="NADP_OxRdtase_dom"/>
</dbReference>